<name>A0A6A6RCP4_9PEZI</name>
<accession>A0A6A6RCP4</accession>
<dbReference type="EMBL" id="MU004181">
    <property type="protein sequence ID" value="KAF2502224.1"/>
    <property type="molecule type" value="Genomic_DNA"/>
</dbReference>
<dbReference type="AlphaFoldDB" id="A0A6A6RCP4"/>
<protein>
    <submittedName>
        <fullName evidence="1">Uncharacterized protein</fullName>
    </submittedName>
</protein>
<gene>
    <name evidence="1" type="ORF">BU16DRAFT_554296</name>
</gene>
<evidence type="ECO:0000313" key="1">
    <source>
        <dbReference type="EMBL" id="KAF2502224.1"/>
    </source>
</evidence>
<proteinExistence type="predicted"/>
<dbReference type="OrthoDB" id="4694464at2759"/>
<evidence type="ECO:0000313" key="2">
    <source>
        <dbReference type="Proteomes" id="UP000799750"/>
    </source>
</evidence>
<organism evidence="1 2">
    <name type="scientific">Lophium mytilinum</name>
    <dbReference type="NCBI Taxonomy" id="390894"/>
    <lineage>
        <taxon>Eukaryota</taxon>
        <taxon>Fungi</taxon>
        <taxon>Dikarya</taxon>
        <taxon>Ascomycota</taxon>
        <taxon>Pezizomycotina</taxon>
        <taxon>Dothideomycetes</taxon>
        <taxon>Pleosporomycetidae</taxon>
        <taxon>Mytilinidiales</taxon>
        <taxon>Mytilinidiaceae</taxon>
        <taxon>Lophium</taxon>
    </lineage>
</organism>
<reference evidence="1" key="1">
    <citation type="journal article" date="2020" name="Stud. Mycol.">
        <title>101 Dothideomycetes genomes: a test case for predicting lifestyles and emergence of pathogens.</title>
        <authorList>
            <person name="Haridas S."/>
            <person name="Albert R."/>
            <person name="Binder M."/>
            <person name="Bloem J."/>
            <person name="Labutti K."/>
            <person name="Salamov A."/>
            <person name="Andreopoulos B."/>
            <person name="Baker S."/>
            <person name="Barry K."/>
            <person name="Bills G."/>
            <person name="Bluhm B."/>
            <person name="Cannon C."/>
            <person name="Castanera R."/>
            <person name="Culley D."/>
            <person name="Daum C."/>
            <person name="Ezra D."/>
            <person name="Gonzalez J."/>
            <person name="Henrissat B."/>
            <person name="Kuo A."/>
            <person name="Liang C."/>
            <person name="Lipzen A."/>
            <person name="Lutzoni F."/>
            <person name="Magnuson J."/>
            <person name="Mondo S."/>
            <person name="Nolan M."/>
            <person name="Ohm R."/>
            <person name="Pangilinan J."/>
            <person name="Park H.-J."/>
            <person name="Ramirez L."/>
            <person name="Alfaro M."/>
            <person name="Sun H."/>
            <person name="Tritt A."/>
            <person name="Yoshinaga Y."/>
            <person name="Zwiers L.-H."/>
            <person name="Turgeon B."/>
            <person name="Goodwin S."/>
            <person name="Spatafora J."/>
            <person name="Crous P."/>
            <person name="Grigoriev I."/>
        </authorList>
    </citation>
    <scope>NUCLEOTIDE SEQUENCE</scope>
    <source>
        <strain evidence="1">CBS 269.34</strain>
    </source>
</reference>
<keyword evidence="2" id="KW-1185">Reference proteome</keyword>
<sequence length="189" mass="20902">MFPRRVFNREDSAADAVSLHSFVGDGADQSDDEQGMRSRNTATLDLDLYLDVDDGDEGDRGDEPAPDGYFVLACQLFSTGSYAVTSKGPLPPGFDRGDYAKAHHDLYQDRDSPSHSWQPWLSGRPTRFALPITIWLVVLFHLAVSHTSVTKVSAVHNHGLRLSIPGKSEYFEIADDDEEEDGMVMVSPD</sequence>
<dbReference type="Proteomes" id="UP000799750">
    <property type="component" value="Unassembled WGS sequence"/>
</dbReference>